<feature type="compositionally biased region" description="Low complexity" evidence="1">
    <location>
        <begin position="899"/>
        <end position="914"/>
    </location>
</feature>
<keyword evidence="3" id="KW-1185">Reference proteome</keyword>
<feature type="compositionally biased region" description="Low complexity" evidence="1">
    <location>
        <begin position="280"/>
        <end position="292"/>
    </location>
</feature>
<evidence type="ECO:0000313" key="2">
    <source>
        <dbReference type="EMBL" id="TFK51908.1"/>
    </source>
</evidence>
<dbReference type="AlphaFoldDB" id="A0A5C3N750"/>
<organism evidence="2 3">
    <name type="scientific">Heliocybe sulcata</name>
    <dbReference type="NCBI Taxonomy" id="5364"/>
    <lineage>
        <taxon>Eukaryota</taxon>
        <taxon>Fungi</taxon>
        <taxon>Dikarya</taxon>
        <taxon>Basidiomycota</taxon>
        <taxon>Agaricomycotina</taxon>
        <taxon>Agaricomycetes</taxon>
        <taxon>Gloeophyllales</taxon>
        <taxon>Gloeophyllaceae</taxon>
        <taxon>Heliocybe</taxon>
    </lineage>
</organism>
<feature type="compositionally biased region" description="Polar residues" evidence="1">
    <location>
        <begin position="142"/>
        <end position="162"/>
    </location>
</feature>
<feature type="compositionally biased region" description="Polar residues" evidence="1">
    <location>
        <begin position="532"/>
        <end position="542"/>
    </location>
</feature>
<dbReference type="Proteomes" id="UP000305948">
    <property type="component" value="Unassembled WGS sequence"/>
</dbReference>
<feature type="compositionally biased region" description="Low complexity" evidence="1">
    <location>
        <begin position="207"/>
        <end position="231"/>
    </location>
</feature>
<evidence type="ECO:0000256" key="1">
    <source>
        <dbReference type="SAM" id="MobiDB-lite"/>
    </source>
</evidence>
<feature type="compositionally biased region" description="Basic and acidic residues" evidence="1">
    <location>
        <begin position="520"/>
        <end position="531"/>
    </location>
</feature>
<feature type="compositionally biased region" description="Low complexity" evidence="1">
    <location>
        <begin position="163"/>
        <end position="179"/>
    </location>
</feature>
<feature type="compositionally biased region" description="Basic and acidic residues" evidence="1">
    <location>
        <begin position="993"/>
        <end position="1002"/>
    </location>
</feature>
<feature type="compositionally biased region" description="Polar residues" evidence="1">
    <location>
        <begin position="916"/>
        <end position="928"/>
    </location>
</feature>
<feature type="region of interest" description="Disordered" evidence="1">
    <location>
        <begin position="1"/>
        <end position="73"/>
    </location>
</feature>
<name>A0A5C3N750_9AGAM</name>
<feature type="region of interest" description="Disordered" evidence="1">
    <location>
        <begin position="577"/>
        <end position="1002"/>
    </location>
</feature>
<reference evidence="2 3" key="1">
    <citation type="journal article" date="2019" name="Nat. Ecol. Evol.">
        <title>Megaphylogeny resolves global patterns of mushroom evolution.</title>
        <authorList>
            <person name="Varga T."/>
            <person name="Krizsan K."/>
            <person name="Foldi C."/>
            <person name="Dima B."/>
            <person name="Sanchez-Garcia M."/>
            <person name="Sanchez-Ramirez S."/>
            <person name="Szollosi G.J."/>
            <person name="Szarkandi J.G."/>
            <person name="Papp V."/>
            <person name="Albert L."/>
            <person name="Andreopoulos W."/>
            <person name="Angelini C."/>
            <person name="Antonin V."/>
            <person name="Barry K.W."/>
            <person name="Bougher N.L."/>
            <person name="Buchanan P."/>
            <person name="Buyck B."/>
            <person name="Bense V."/>
            <person name="Catcheside P."/>
            <person name="Chovatia M."/>
            <person name="Cooper J."/>
            <person name="Damon W."/>
            <person name="Desjardin D."/>
            <person name="Finy P."/>
            <person name="Geml J."/>
            <person name="Haridas S."/>
            <person name="Hughes K."/>
            <person name="Justo A."/>
            <person name="Karasinski D."/>
            <person name="Kautmanova I."/>
            <person name="Kiss B."/>
            <person name="Kocsube S."/>
            <person name="Kotiranta H."/>
            <person name="LaButti K.M."/>
            <person name="Lechner B.E."/>
            <person name="Liimatainen K."/>
            <person name="Lipzen A."/>
            <person name="Lukacs Z."/>
            <person name="Mihaltcheva S."/>
            <person name="Morgado L.N."/>
            <person name="Niskanen T."/>
            <person name="Noordeloos M.E."/>
            <person name="Ohm R.A."/>
            <person name="Ortiz-Santana B."/>
            <person name="Ovrebo C."/>
            <person name="Racz N."/>
            <person name="Riley R."/>
            <person name="Savchenko A."/>
            <person name="Shiryaev A."/>
            <person name="Soop K."/>
            <person name="Spirin V."/>
            <person name="Szebenyi C."/>
            <person name="Tomsovsky M."/>
            <person name="Tulloss R.E."/>
            <person name="Uehling J."/>
            <person name="Grigoriev I.V."/>
            <person name="Vagvolgyi C."/>
            <person name="Papp T."/>
            <person name="Martin F.M."/>
            <person name="Miettinen O."/>
            <person name="Hibbett D.S."/>
            <person name="Nagy L.G."/>
        </authorList>
    </citation>
    <scope>NUCLEOTIDE SEQUENCE [LARGE SCALE GENOMIC DNA]</scope>
    <source>
        <strain evidence="2 3">OMC1185</strain>
    </source>
</reference>
<evidence type="ECO:0000313" key="3">
    <source>
        <dbReference type="Proteomes" id="UP000305948"/>
    </source>
</evidence>
<protein>
    <submittedName>
        <fullName evidence="2">Uncharacterized protein</fullName>
    </submittedName>
</protein>
<feature type="region of interest" description="Disordered" evidence="1">
    <location>
        <begin position="487"/>
        <end position="563"/>
    </location>
</feature>
<feature type="compositionally biased region" description="Polar residues" evidence="1">
    <location>
        <begin position="853"/>
        <end position="872"/>
    </location>
</feature>
<sequence>MPSTLETRQRSGSRHADRSPVKSYDPASLPPARGRFYDLSSPKQPSSTTSRTTASSSRDQRLLDVTSQSVPDSWLGDVASSYVVYDEPASSLSPPNIQGGRPSSRSRSPMPHGPTQHFKASLSHPRAGSTSDLKAMARPHTSPRSGSPMLTGTSPAMRHQTQPHMPSSSMHPSPTSRRTINYSGNMSDSSAHGVGSRLDMKRLLSKPAAPSHSGSSIISAASDSEPAPASPTRNRTPVSAYEKDGSPVSASPDHIRGRQSILKTSSYTAHLSPRKREASIPRPSSSRETSSSARHEEEIATALRRKTGGSPALRVFSSSSPTTPTPTISAAATSSSQPAMPSLTIDPTYGSRPTTSPGDRSIGRAAGRRYHGTSVVTSVAATKRRENNASEPVTPVGLTPAGAVALAYKQQERRREQFASVATEEDPRHSKSRSLDDAREPSQEGRGSGEHSAAPYYTVFGSTSGKVVAVGGPDDHDWAYAGTTVYVEQREDPRAARPARSLKRSLSRNMSATFKKGKGAVKEDGSPEPSDHTLSTEALRSTLQDRRGAGLPKERRKSLRLSIDDFAERRVVDPLLTGRSLPASRQQTVQAWGDFSAGSGGPRTPSRPTRLVKPKDTRKKEDDGSSGGKLWKLMKRISTGGLREKYASQDSSPPPVPALPKEYMAQSPVRSLEPVDSVDRGTGLARFIQSRPSMAVSRSPGPSSPSSIVGPRRGSNATSGNRPSTTTRSSSPVSSDRTSSKFFHRSHSARSSSSSYGEEIPPVPSGMVGQHIIPPSELYKLNDETESPKAVLANNQGLFRSMSHDESPSSLPCPPRRLGSAGKDSTSTRPSGSAAPTVPPLGDFEPLGAPTLSHFSPQSSDGDTSTWTSPITPASGVPLSEFGVQPPPRPPRSSKRAQGGSTSSNGSHSSPLSGTLGPSTLPTFTITPTDERENPMEFETDSEVTRDRDSCGASSNASTARGRPRSSSVGSRTNSPSASGLTFREFGVPSKHQLTEKEKADKWDDLLERSARAGGTLHIGGEGGLMSDNIRFSQYSEI</sequence>
<dbReference type="OrthoDB" id="3364707at2759"/>
<feature type="compositionally biased region" description="Low complexity" evidence="1">
    <location>
        <begin position="317"/>
        <end position="342"/>
    </location>
</feature>
<gene>
    <name evidence="2" type="ORF">OE88DRAFT_1484953</name>
</gene>
<dbReference type="EMBL" id="ML213510">
    <property type="protein sequence ID" value="TFK51908.1"/>
    <property type="molecule type" value="Genomic_DNA"/>
</dbReference>
<accession>A0A5C3N750</accession>
<feature type="compositionally biased region" description="Basic and acidic residues" evidence="1">
    <location>
        <begin position="613"/>
        <end position="623"/>
    </location>
</feature>
<feature type="region of interest" description="Disordered" evidence="1">
    <location>
        <begin position="86"/>
        <end position="456"/>
    </location>
</feature>
<feature type="compositionally biased region" description="Polar residues" evidence="1">
    <location>
        <begin position="180"/>
        <end position="190"/>
    </location>
</feature>
<feature type="region of interest" description="Disordered" evidence="1">
    <location>
        <begin position="1014"/>
        <end position="1038"/>
    </location>
</feature>
<feature type="compositionally biased region" description="Low complexity" evidence="1">
    <location>
        <begin position="99"/>
        <end position="114"/>
    </location>
</feature>
<proteinExistence type="predicted"/>
<feature type="compositionally biased region" description="Low complexity" evidence="1">
    <location>
        <begin position="696"/>
        <end position="741"/>
    </location>
</feature>
<feature type="compositionally biased region" description="Low complexity" evidence="1">
    <location>
        <begin position="46"/>
        <end position="57"/>
    </location>
</feature>
<feature type="compositionally biased region" description="Basic and acidic residues" evidence="1">
    <location>
        <begin position="425"/>
        <end position="449"/>
    </location>
</feature>